<reference evidence="1 2" key="1">
    <citation type="submission" date="2019-07" db="EMBL/GenBank/DDBJ databases">
        <title>Genomic Encyclopedia of Type Strains, Phase IV (KMG-IV): sequencing the most valuable type-strain genomes for metagenomic binning, comparative biology and taxonomic classification.</title>
        <authorList>
            <person name="Goeker M."/>
        </authorList>
    </citation>
    <scope>NUCLEOTIDE SEQUENCE [LARGE SCALE GENOMIC DNA]</scope>
    <source>
        <strain evidence="1 2">SS015</strain>
    </source>
</reference>
<comment type="caution">
    <text evidence="1">The sequence shown here is derived from an EMBL/GenBank/DDBJ whole genome shotgun (WGS) entry which is preliminary data.</text>
</comment>
<evidence type="ECO:0000313" key="1">
    <source>
        <dbReference type="EMBL" id="TYP00153.1"/>
    </source>
</evidence>
<keyword evidence="2" id="KW-1185">Reference proteome</keyword>
<name>A0A5D3WMD4_9BACT</name>
<proteinExistence type="predicted"/>
<sequence>MALKKCKECGGKISSKAEYCPHCGAKNRRKGIGPW</sequence>
<evidence type="ECO:0000313" key="2">
    <source>
        <dbReference type="Proteomes" id="UP000324159"/>
    </source>
</evidence>
<dbReference type="Proteomes" id="UP000324159">
    <property type="component" value="Unassembled WGS sequence"/>
</dbReference>
<gene>
    <name evidence="1" type="ORF">EDC39_101313</name>
</gene>
<accession>A0A5D3WMD4</accession>
<organism evidence="1 2">
    <name type="scientific">Geothermobacter ehrlichii</name>
    <dbReference type="NCBI Taxonomy" id="213224"/>
    <lineage>
        <taxon>Bacteria</taxon>
        <taxon>Pseudomonadati</taxon>
        <taxon>Thermodesulfobacteriota</taxon>
        <taxon>Desulfuromonadia</taxon>
        <taxon>Desulfuromonadales</taxon>
        <taxon>Geothermobacteraceae</taxon>
        <taxon>Geothermobacter</taxon>
    </lineage>
</organism>
<protein>
    <recommendedName>
        <fullName evidence="3">Zinc-ribbon domain-containing protein</fullName>
    </recommendedName>
</protein>
<dbReference type="AlphaFoldDB" id="A0A5D3WMD4"/>
<dbReference type="EMBL" id="VNIB01000001">
    <property type="protein sequence ID" value="TYP00153.1"/>
    <property type="molecule type" value="Genomic_DNA"/>
</dbReference>
<evidence type="ECO:0008006" key="3">
    <source>
        <dbReference type="Google" id="ProtNLM"/>
    </source>
</evidence>